<reference evidence="1" key="1">
    <citation type="submission" date="2020-08" db="EMBL/GenBank/DDBJ databases">
        <title>Multicomponent nature underlies the extraordinary mechanical properties of spider dragline silk.</title>
        <authorList>
            <person name="Kono N."/>
            <person name="Nakamura H."/>
            <person name="Mori M."/>
            <person name="Yoshida Y."/>
            <person name="Ohtoshi R."/>
            <person name="Malay A.D."/>
            <person name="Moran D.A.P."/>
            <person name="Tomita M."/>
            <person name="Numata K."/>
            <person name="Arakawa K."/>
        </authorList>
    </citation>
    <scope>NUCLEOTIDE SEQUENCE</scope>
</reference>
<dbReference type="EMBL" id="BMAV01017208">
    <property type="protein sequence ID" value="GFY68709.1"/>
    <property type="molecule type" value="Genomic_DNA"/>
</dbReference>
<accession>A0A8X6YC58</accession>
<dbReference type="AlphaFoldDB" id="A0A8X6YC58"/>
<dbReference type="Gene3D" id="3.40.190.10">
    <property type="entry name" value="Periplasmic binding protein-like II"/>
    <property type="match status" value="1"/>
</dbReference>
<protein>
    <submittedName>
        <fullName evidence="1">Uncharacterized protein</fullName>
    </submittedName>
</protein>
<sequence>MFRLIICAGYLGALLAERHFHLIHIGPNSIAIKVVQLIIAASEADMVASPLSITQERKNAVTFSSSLYKDSLGLISTRPEGRQNNEALFAPFTNT</sequence>
<evidence type="ECO:0000313" key="2">
    <source>
        <dbReference type="Proteomes" id="UP000886998"/>
    </source>
</evidence>
<keyword evidence="2" id="KW-1185">Reference proteome</keyword>
<dbReference type="SUPFAM" id="SSF53850">
    <property type="entry name" value="Periplasmic binding protein-like II"/>
    <property type="match status" value="1"/>
</dbReference>
<gene>
    <name evidence="1" type="ORF">TNIN_484431</name>
</gene>
<dbReference type="Proteomes" id="UP000886998">
    <property type="component" value="Unassembled WGS sequence"/>
</dbReference>
<name>A0A8X6YC58_9ARAC</name>
<proteinExistence type="predicted"/>
<dbReference type="OrthoDB" id="6436827at2759"/>
<organism evidence="1 2">
    <name type="scientific">Trichonephila inaurata madagascariensis</name>
    <dbReference type="NCBI Taxonomy" id="2747483"/>
    <lineage>
        <taxon>Eukaryota</taxon>
        <taxon>Metazoa</taxon>
        <taxon>Ecdysozoa</taxon>
        <taxon>Arthropoda</taxon>
        <taxon>Chelicerata</taxon>
        <taxon>Arachnida</taxon>
        <taxon>Araneae</taxon>
        <taxon>Araneomorphae</taxon>
        <taxon>Entelegynae</taxon>
        <taxon>Araneoidea</taxon>
        <taxon>Nephilidae</taxon>
        <taxon>Trichonephila</taxon>
        <taxon>Trichonephila inaurata</taxon>
    </lineage>
</organism>
<comment type="caution">
    <text evidence="1">The sequence shown here is derived from an EMBL/GenBank/DDBJ whole genome shotgun (WGS) entry which is preliminary data.</text>
</comment>
<evidence type="ECO:0000313" key="1">
    <source>
        <dbReference type="EMBL" id="GFY68709.1"/>
    </source>
</evidence>
<feature type="non-terminal residue" evidence="1">
    <location>
        <position position="1"/>
    </location>
</feature>